<accession>A0A9P4S5Y0</accession>
<name>A0A9P4S5Y0_9PEZI</name>
<evidence type="ECO:0000313" key="2">
    <source>
        <dbReference type="Proteomes" id="UP000799429"/>
    </source>
</evidence>
<gene>
    <name evidence="1" type="ORF">M501DRAFT_979700</name>
</gene>
<dbReference type="AlphaFoldDB" id="A0A9P4S5Y0"/>
<organism evidence="1 2">
    <name type="scientific">Patellaria atrata CBS 101060</name>
    <dbReference type="NCBI Taxonomy" id="1346257"/>
    <lineage>
        <taxon>Eukaryota</taxon>
        <taxon>Fungi</taxon>
        <taxon>Dikarya</taxon>
        <taxon>Ascomycota</taxon>
        <taxon>Pezizomycotina</taxon>
        <taxon>Dothideomycetes</taxon>
        <taxon>Dothideomycetes incertae sedis</taxon>
        <taxon>Patellariales</taxon>
        <taxon>Patellariaceae</taxon>
        <taxon>Patellaria</taxon>
    </lineage>
</organism>
<keyword evidence="2" id="KW-1185">Reference proteome</keyword>
<dbReference type="OrthoDB" id="10249419at2759"/>
<sequence>MVNKIYKEGFSIIQKYSLPHPFCLQHLQTQISIPQFFPSINFKKIYLTMPISHTGITVPPERYEEIVNFYLKALAPIGYVKILDYGSLACGLGPKDGHPDWWIGNKEGVTPITGLHVAFDSDTWAKVREFHDAAMAAGAKDNGPAGLRPDYMPHYYAAFVLDPLGNNLEVCCVYKEAVEKDEEGKVNGRASGDAIGDGLL</sequence>
<dbReference type="PANTHER" id="PTHR35006:SF2">
    <property type="entry name" value="GLYOXALASE FAMILY PROTEIN (AFU_ORTHOLOGUE AFUA_5G14830)"/>
    <property type="match status" value="1"/>
</dbReference>
<dbReference type="CDD" id="cd07262">
    <property type="entry name" value="VOC_like"/>
    <property type="match status" value="1"/>
</dbReference>
<dbReference type="SUPFAM" id="SSF54593">
    <property type="entry name" value="Glyoxalase/Bleomycin resistance protein/Dihydroxybiphenyl dioxygenase"/>
    <property type="match status" value="1"/>
</dbReference>
<dbReference type="Proteomes" id="UP000799429">
    <property type="component" value="Unassembled WGS sequence"/>
</dbReference>
<comment type="caution">
    <text evidence="1">The sequence shown here is derived from an EMBL/GenBank/DDBJ whole genome shotgun (WGS) entry which is preliminary data.</text>
</comment>
<dbReference type="InterPro" id="IPR029068">
    <property type="entry name" value="Glyas_Bleomycin-R_OHBP_Dase"/>
</dbReference>
<dbReference type="PANTHER" id="PTHR35006">
    <property type="entry name" value="GLYOXALASE FAMILY PROTEIN (AFU_ORTHOLOGUE AFUA_5G14830)"/>
    <property type="match status" value="1"/>
</dbReference>
<dbReference type="Gene3D" id="3.10.180.10">
    <property type="entry name" value="2,3-Dihydroxybiphenyl 1,2-Dioxygenase, domain 1"/>
    <property type="match status" value="1"/>
</dbReference>
<protein>
    <recommendedName>
        <fullName evidence="3">VOC domain-containing protein</fullName>
    </recommendedName>
</protein>
<proteinExistence type="predicted"/>
<reference evidence="1" key="1">
    <citation type="journal article" date="2020" name="Stud. Mycol.">
        <title>101 Dothideomycetes genomes: a test case for predicting lifestyles and emergence of pathogens.</title>
        <authorList>
            <person name="Haridas S."/>
            <person name="Albert R."/>
            <person name="Binder M."/>
            <person name="Bloem J."/>
            <person name="Labutti K."/>
            <person name="Salamov A."/>
            <person name="Andreopoulos B."/>
            <person name="Baker S."/>
            <person name="Barry K."/>
            <person name="Bills G."/>
            <person name="Bluhm B."/>
            <person name="Cannon C."/>
            <person name="Castanera R."/>
            <person name="Culley D."/>
            <person name="Daum C."/>
            <person name="Ezra D."/>
            <person name="Gonzalez J."/>
            <person name="Henrissat B."/>
            <person name="Kuo A."/>
            <person name="Liang C."/>
            <person name="Lipzen A."/>
            <person name="Lutzoni F."/>
            <person name="Magnuson J."/>
            <person name="Mondo S."/>
            <person name="Nolan M."/>
            <person name="Ohm R."/>
            <person name="Pangilinan J."/>
            <person name="Park H.-J."/>
            <person name="Ramirez L."/>
            <person name="Alfaro M."/>
            <person name="Sun H."/>
            <person name="Tritt A."/>
            <person name="Yoshinaga Y."/>
            <person name="Zwiers L.-H."/>
            <person name="Turgeon B."/>
            <person name="Goodwin S."/>
            <person name="Spatafora J."/>
            <person name="Crous P."/>
            <person name="Grigoriev I."/>
        </authorList>
    </citation>
    <scope>NUCLEOTIDE SEQUENCE</scope>
    <source>
        <strain evidence="1">CBS 101060</strain>
    </source>
</reference>
<dbReference type="EMBL" id="MU006103">
    <property type="protein sequence ID" value="KAF2836500.1"/>
    <property type="molecule type" value="Genomic_DNA"/>
</dbReference>
<evidence type="ECO:0008006" key="3">
    <source>
        <dbReference type="Google" id="ProtNLM"/>
    </source>
</evidence>
<evidence type="ECO:0000313" key="1">
    <source>
        <dbReference type="EMBL" id="KAF2836500.1"/>
    </source>
</evidence>